<evidence type="ECO:0000256" key="1">
    <source>
        <dbReference type="ARBA" id="ARBA00008635"/>
    </source>
</evidence>
<evidence type="ECO:0000313" key="4">
    <source>
        <dbReference type="Proteomes" id="UP001165367"/>
    </source>
</evidence>
<comment type="similarity">
    <text evidence="1">Belongs to the DinB family.</text>
</comment>
<keyword evidence="2" id="KW-0479">Metal-binding</keyword>
<dbReference type="EMBL" id="JAKLTR010000003">
    <property type="protein sequence ID" value="MCG2614061.1"/>
    <property type="molecule type" value="Genomic_DNA"/>
</dbReference>
<evidence type="ECO:0000256" key="2">
    <source>
        <dbReference type="ARBA" id="ARBA00022723"/>
    </source>
</evidence>
<organism evidence="3 4">
    <name type="scientific">Terrimonas ginsenosidimutans</name>
    <dbReference type="NCBI Taxonomy" id="2908004"/>
    <lineage>
        <taxon>Bacteria</taxon>
        <taxon>Pseudomonadati</taxon>
        <taxon>Bacteroidota</taxon>
        <taxon>Chitinophagia</taxon>
        <taxon>Chitinophagales</taxon>
        <taxon>Chitinophagaceae</taxon>
        <taxon>Terrimonas</taxon>
    </lineage>
</organism>
<dbReference type="InterPro" id="IPR007837">
    <property type="entry name" value="DinB"/>
</dbReference>
<dbReference type="Pfam" id="PF05163">
    <property type="entry name" value="DinB"/>
    <property type="match status" value="1"/>
</dbReference>
<sequence length="166" mass="18979">MDHKSIIQHYIQEIKAENTATRKCLERIPESTYKFKPHPKSMEMGYLALLVADIPNWIAITIVDSNIDFATHKQFPLSDTAALLAYYDENIKKATDALENVTEEQLKTDFTLKNNGQLLYTAPKLQSLGEDINHWVHHRGQLTVYMRLNDLAVPSIYGPSADEKTF</sequence>
<protein>
    <submittedName>
        <fullName evidence="3">DinB family protein</fullName>
    </submittedName>
</protein>
<dbReference type="InterPro" id="IPR034660">
    <property type="entry name" value="DinB/YfiT-like"/>
</dbReference>
<gene>
    <name evidence="3" type="ORF">LZZ85_07200</name>
</gene>
<comment type="caution">
    <text evidence="3">The sequence shown here is derived from an EMBL/GenBank/DDBJ whole genome shotgun (WGS) entry which is preliminary data.</text>
</comment>
<evidence type="ECO:0000313" key="3">
    <source>
        <dbReference type="EMBL" id="MCG2614061.1"/>
    </source>
</evidence>
<reference evidence="3" key="1">
    <citation type="submission" date="2022-01" db="EMBL/GenBank/DDBJ databases">
        <authorList>
            <person name="Jo J.-H."/>
            <person name="Im W.-T."/>
        </authorList>
    </citation>
    <scope>NUCLEOTIDE SEQUENCE</scope>
    <source>
        <strain evidence="3">NA20</strain>
    </source>
</reference>
<dbReference type="Proteomes" id="UP001165367">
    <property type="component" value="Unassembled WGS sequence"/>
</dbReference>
<accession>A0ABS9KP03</accession>
<dbReference type="Gene3D" id="1.20.120.450">
    <property type="entry name" value="dinb family like domain"/>
    <property type="match status" value="1"/>
</dbReference>
<dbReference type="SUPFAM" id="SSF109854">
    <property type="entry name" value="DinB/YfiT-like putative metalloenzymes"/>
    <property type="match status" value="1"/>
</dbReference>
<keyword evidence="4" id="KW-1185">Reference proteome</keyword>
<name>A0ABS9KP03_9BACT</name>
<proteinExistence type="inferred from homology"/>
<dbReference type="RefSeq" id="WP_237870107.1">
    <property type="nucleotide sequence ID" value="NZ_JAKLTR010000003.1"/>
</dbReference>